<proteinExistence type="predicted"/>
<organism evidence="1 2">
    <name type="scientific">Faecalibacterium duncaniae (strain DSM 17677 / JCM 31915 / A2-165)</name>
    <name type="common">Faecalibacterium prausnitzii</name>
    <dbReference type="NCBI Taxonomy" id="411483"/>
    <lineage>
        <taxon>Bacteria</taxon>
        <taxon>Bacillati</taxon>
        <taxon>Bacillota</taxon>
        <taxon>Clostridia</taxon>
        <taxon>Eubacteriales</taxon>
        <taxon>Oscillospiraceae</taxon>
        <taxon>Faecalibacterium</taxon>
    </lineage>
</organism>
<evidence type="ECO:0000313" key="2">
    <source>
        <dbReference type="Proteomes" id="UP000004619"/>
    </source>
</evidence>
<dbReference type="HOGENOM" id="CLU_808785_0_0_9"/>
<reference evidence="1" key="1">
    <citation type="submission" date="2009-08" db="EMBL/GenBank/DDBJ databases">
        <authorList>
            <person name="Weinstock G."/>
            <person name="Sodergren E."/>
            <person name="Clifton S."/>
            <person name="Fulton L."/>
            <person name="Fulton B."/>
            <person name="Courtney L."/>
            <person name="Fronick C."/>
            <person name="Harrison M."/>
            <person name="Strong C."/>
            <person name="Farmer C."/>
            <person name="Delahaunty K."/>
            <person name="Markovic C."/>
            <person name="Hall O."/>
            <person name="Minx P."/>
            <person name="Tomlinson C."/>
            <person name="Mitreva M."/>
            <person name="Nelson J."/>
            <person name="Hou S."/>
            <person name="Wollam A."/>
            <person name="Pepin K.H."/>
            <person name="Johnson M."/>
            <person name="Bhonagiri V."/>
            <person name="Nash W.E."/>
            <person name="Warren W."/>
            <person name="Chinwalla A."/>
            <person name="Mardis E.R."/>
            <person name="Wilson R.K."/>
        </authorList>
    </citation>
    <scope>NUCLEOTIDE SEQUENCE [LARGE SCALE GENOMIC DNA]</scope>
    <source>
        <strain evidence="1">A2-165</strain>
    </source>
</reference>
<dbReference type="GeneID" id="90660706"/>
<dbReference type="OrthoDB" id="5637at2"/>
<dbReference type="Pfam" id="PF16289">
    <property type="entry name" value="PIN_12"/>
    <property type="match status" value="1"/>
</dbReference>
<name>C7H3F7_FAED2</name>
<dbReference type="STRING" id="411483.FAEPRAA2165_00816"/>
<dbReference type="AlphaFoldDB" id="C7H3F7"/>
<dbReference type="PATRIC" id="fig|411483.3.peg.961"/>
<protein>
    <submittedName>
        <fullName evidence="1">Uncharacterized protein</fullName>
    </submittedName>
</protein>
<evidence type="ECO:0000313" key="1">
    <source>
        <dbReference type="EMBL" id="EEU97522.1"/>
    </source>
</evidence>
<comment type="caution">
    <text evidence="1">The sequence shown here is derived from an EMBL/GenBank/DDBJ whole genome shotgun (WGS) entry which is preliminary data.</text>
</comment>
<dbReference type="EMBL" id="ACOP02000016">
    <property type="protein sequence ID" value="EEU97522.1"/>
    <property type="molecule type" value="Genomic_DNA"/>
</dbReference>
<dbReference type="RefSeq" id="WP_005930631.1">
    <property type="nucleotide sequence ID" value="NZ_CP022479.1"/>
</dbReference>
<dbReference type="InterPro" id="IPR032557">
    <property type="entry name" value="DUF4935"/>
</dbReference>
<dbReference type="eggNOG" id="ENOG5033NMT">
    <property type="taxonomic scope" value="Bacteria"/>
</dbReference>
<accession>C7H3F7</accession>
<keyword evidence="2" id="KW-1185">Reference proteome</keyword>
<sequence length="347" mass="40141">MSNEKEYWLFFDTNVLFQLYDKKADFNSFSFNSTFENVCDMLSQLDIYERVSVGIPKVVWNEMTQQIIEAHATRVLEFGSYIKKWKFPEYRVTTCDIEDYPNYIKSVVERYKEELEKGLIKITELSLPSASRFQSVMERAFSKLPPFGGKEKNSDKGFKDVLIWESILEFTAQHENANIIFYTKDKGYKDVLVDEFEKLYPNASIAILSAENEIKTVLEEWAKSIDEYSYQPIGEENDVDPFAEWVESPNFVVQLIDHDYGLIPQSALVAETIFKLVDYEMPTLLDSKDQNIKYSMPATLDITYILKDCTTIQKVALVNIIVCKTSEDEYAIESIQVKNPPDVEATA</sequence>
<dbReference type="Proteomes" id="UP000004619">
    <property type="component" value="Unassembled WGS sequence"/>
</dbReference>
<gene>
    <name evidence="1" type="ORF">FAEPRAA2165_00816</name>
</gene>